<feature type="binding site" evidence="2">
    <location>
        <position position="332"/>
    </location>
    <ligand>
        <name>substrate</name>
    </ligand>
</feature>
<dbReference type="HAMAP" id="MF_00296">
    <property type="entry name" value="MetX_acyltransf"/>
    <property type="match status" value="1"/>
</dbReference>
<feature type="active site" evidence="2 3">
    <location>
        <position position="331"/>
    </location>
</feature>
<sequence>MNYQHFVSPDTAFHSLSTPFPLESGEQLFGVQVAYRTWGSLNAARDNAVLICHAFTGSADADYWWAPLFGPGKALDPDRDFIICSNILGSCYGTTGPTSINPKTGEMYGANFPQITVRDMVHLQARFLEELGVQSLNLVIGGSLGGMQVLEWAVLYPERVRAIAPIAISGRHSAWCIAWSEAQRQAIYADPNWNGGHYSDDQPPIQGLAIARMIAMSTYRSWENFEQRFGRQLQQSKAKEQFAISSYLQYQGEKLIERFDANTYVILTHAMDSHDLSRPDRDYESVLRNIPHPTLVVGITTDVLYPPAEQEELANLIPQAKLFWLNSPHGHDAFLIEMDKLNDFVVEFRQEFKL</sequence>
<comment type="catalytic activity">
    <reaction evidence="2">
        <text>L-homoserine + acetyl-CoA = O-acetyl-L-homoserine + CoA</text>
        <dbReference type="Rhea" id="RHEA:13701"/>
        <dbReference type="ChEBI" id="CHEBI:57287"/>
        <dbReference type="ChEBI" id="CHEBI:57288"/>
        <dbReference type="ChEBI" id="CHEBI:57476"/>
        <dbReference type="ChEBI" id="CHEBI:57716"/>
        <dbReference type="EC" id="2.3.1.31"/>
    </reaction>
</comment>
<keyword evidence="2" id="KW-0963">Cytoplasm</keyword>
<dbReference type="NCBIfam" id="NF001209">
    <property type="entry name" value="PRK00175.1"/>
    <property type="match status" value="1"/>
</dbReference>
<organism evidence="5">
    <name type="scientific">Planktothricoides raciborskii GIHE-MW2</name>
    <dbReference type="NCBI Taxonomy" id="2792601"/>
    <lineage>
        <taxon>Bacteria</taxon>
        <taxon>Bacillati</taxon>
        <taxon>Cyanobacteriota</taxon>
        <taxon>Cyanophyceae</taxon>
        <taxon>Oscillatoriophycideae</taxon>
        <taxon>Oscillatoriales</taxon>
        <taxon>Oscillatoriaceae</taxon>
        <taxon>Planktothricoides</taxon>
    </lineage>
</organism>
<dbReference type="SUPFAM" id="SSF53474">
    <property type="entry name" value="alpha/beta-Hydrolases"/>
    <property type="match status" value="1"/>
</dbReference>
<name>A0AAU8J698_9CYAN</name>
<dbReference type="RefSeq" id="WP_054469212.1">
    <property type="nucleotide sequence ID" value="NZ_CP159837.1"/>
</dbReference>
<protein>
    <recommendedName>
        <fullName evidence="2">Homoserine O-acetyltransferase</fullName>
        <shortName evidence="2">HAT</shortName>
        <ecNumber evidence="2">2.3.1.31</ecNumber>
    </recommendedName>
    <alternativeName>
        <fullName evidence="2">Homoserine transacetylase</fullName>
        <shortName evidence="2">HTA</shortName>
    </alternativeName>
</protein>
<dbReference type="GO" id="GO:0004414">
    <property type="term" value="F:homoserine O-acetyltransferase activity"/>
    <property type="evidence" value="ECO:0007669"/>
    <property type="project" value="UniProtKB-UniRule"/>
</dbReference>
<dbReference type="InterPro" id="IPR008220">
    <property type="entry name" value="HAT_MetX-like"/>
</dbReference>
<comment type="function">
    <text evidence="2">Transfers an acetyl group from acetyl-CoA to L-homoserine, forming acetyl-L-homoserine.</text>
</comment>
<dbReference type="Gene3D" id="3.40.50.1820">
    <property type="entry name" value="alpha/beta hydrolase"/>
    <property type="match status" value="1"/>
</dbReference>
<comment type="caution">
    <text evidence="2">Lacks conserved residue(s) required for the propagation of feature annotation.</text>
</comment>
<comment type="similarity">
    <text evidence="2">Belongs to the AB hydrolase superfamily. MetX family.</text>
</comment>
<feature type="active site" evidence="2 3">
    <location>
        <position position="302"/>
    </location>
</feature>
<feature type="domain" description="AB hydrolase-1" evidence="4">
    <location>
        <begin position="47"/>
        <end position="335"/>
    </location>
</feature>
<dbReference type="GO" id="GO:0009092">
    <property type="term" value="P:homoserine metabolic process"/>
    <property type="evidence" value="ECO:0007669"/>
    <property type="project" value="TreeGrafter"/>
</dbReference>
<evidence type="ECO:0000256" key="1">
    <source>
        <dbReference type="ARBA" id="ARBA00022679"/>
    </source>
</evidence>
<reference evidence="5" key="1">
    <citation type="submission" date="2024-07" db="EMBL/GenBank/DDBJ databases">
        <authorList>
            <person name="Kim Y.J."/>
            <person name="Jeong J.Y."/>
        </authorList>
    </citation>
    <scope>NUCLEOTIDE SEQUENCE</scope>
    <source>
        <strain evidence="5">GIHE-MW2</strain>
    </source>
</reference>
<feature type="binding site" evidence="2">
    <location>
        <position position="212"/>
    </location>
    <ligand>
        <name>substrate</name>
    </ligand>
</feature>
<dbReference type="InterPro" id="IPR000073">
    <property type="entry name" value="AB_hydrolase_1"/>
</dbReference>
<keyword evidence="2 5" id="KW-0012">Acyltransferase</keyword>
<accession>A0AAU8J698</accession>
<proteinExistence type="inferred from homology"/>
<evidence type="ECO:0000259" key="4">
    <source>
        <dbReference type="Pfam" id="PF00561"/>
    </source>
</evidence>
<feature type="active site" description="Nucleophile" evidence="2 3">
    <location>
        <position position="143"/>
    </location>
</feature>
<dbReference type="InterPro" id="IPR029058">
    <property type="entry name" value="AB_hydrolase_fold"/>
</dbReference>
<keyword evidence="2" id="KW-0028">Amino-acid biosynthesis</keyword>
<dbReference type="PANTHER" id="PTHR32268:SF11">
    <property type="entry name" value="HOMOSERINE O-ACETYLTRANSFERASE"/>
    <property type="match status" value="1"/>
</dbReference>
<comment type="pathway">
    <text evidence="2">Amino-acid biosynthesis; L-methionine biosynthesis via de novo pathway; O-acetyl-L-homoserine from L-homoserine: step 1/1.</text>
</comment>
<evidence type="ECO:0000313" key="5">
    <source>
        <dbReference type="EMBL" id="XCM34681.1"/>
    </source>
</evidence>
<dbReference type="AlphaFoldDB" id="A0AAU8J698"/>
<dbReference type="EC" id="2.3.1.31" evidence="2"/>
<dbReference type="PIRSF" id="PIRSF000443">
    <property type="entry name" value="Homoser_Ac_trans"/>
    <property type="match status" value="1"/>
</dbReference>
<keyword evidence="2" id="KW-0486">Methionine biosynthesis</keyword>
<keyword evidence="1 2" id="KW-0808">Transferase</keyword>
<dbReference type="GO" id="GO:0009086">
    <property type="term" value="P:methionine biosynthetic process"/>
    <property type="evidence" value="ECO:0007669"/>
    <property type="project" value="UniProtKB-UniRule"/>
</dbReference>
<comment type="subunit">
    <text evidence="2">Homodimer.</text>
</comment>
<evidence type="ECO:0000256" key="2">
    <source>
        <dbReference type="HAMAP-Rule" id="MF_00296"/>
    </source>
</evidence>
<comment type="subcellular location">
    <subcellularLocation>
        <location evidence="2">Cytoplasm</location>
    </subcellularLocation>
</comment>
<dbReference type="NCBIfam" id="TIGR01392">
    <property type="entry name" value="homoserO_Ac_trn"/>
    <property type="match status" value="1"/>
</dbReference>
<dbReference type="Pfam" id="PF00561">
    <property type="entry name" value="Abhydrolase_1"/>
    <property type="match status" value="1"/>
</dbReference>
<dbReference type="GO" id="GO:0005737">
    <property type="term" value="C:cytoplasm"/>
    <property type="evidence" value="ECO:0007669"/>
    <property type="project" value="UniProtKB-SubCell"/>
</dbReference>
<gene>
    <name evidence="5" type="primary">metX</name>
    <name evidence="2" type="synonym">metXA</name>
    <name evidence="5" type="ORF">ABWT76_003302</name>
</gene>
<evidence type="ECO:0000256" key="3">
    <source>
        <dbReference type="PIRSR" id="PIRSR000443-1"/>
    </source>
</evidence>
<dbReference type="EMBL" id="CP159837">
    <property type="protein sequence ID" value="XCM34681.1"/>
    <property type="molecule type" value="Genomic_DNA"/>
</dbReference>
<dbReference type="PANTHER" id="PTHR32268">
    <property type="entry name" value="HOMOSERINE O-ACETYLTRANSFERASE"/>
    <property type="match status" value="1"/>
</dbReference>